<accession>A0A5B7HMU1</accession>
<name>A0A5B7HMU1_PORTR</name>
<protein>
    <submittedName>
        <fullName evidence="1">Uncharacterized protein</fullName>
    </submittedName>
</protein>
<sequence length="82" mass="9318">MERNIKTSMQNLRKVIIHSLQKRKEIIKVYGYCNGRPEALRQRSGKQALIFQCLPSLPNSPASLISLWFDLYGAAKPMPSVS</sequence>
<gene>
    <name evidence="1" type="ORF">E2C01_064285</name>
</gene>
<proteinExistence type="predicted"/>
<evidence type="ECO:0000313" key="2">
    <source>
        <dbReference type="Proteomes" id="UP000324222"/>
    </source>
</evidence>
<dbReference type="Proteomes" id="UP000324222">
    <property type="component" value="Unassembled WGS sequence"/>
</dbReference>
<organism evidence="1 2">
    <name type="scientific">Portunus trituberculatus</name>
    <name type="common">Swimming crab</name>
    <name type="synonym">Neptunus trituberculatus</name>
    <dbReference type="NCBI Taxonomy" id="210409"/>
    <lineage>
        <taxon>Eukaryota</taxon>
        <taxon>Metazoa</taxon>
        <taxon>Ecdysozoa</taxon>
        <taxon>Arthropoda</taxon>
        <taxon>Crustacea</taxon>
        <taxon>Multicrustacea</taxon>
        <taxon>Malacostraca</taxon>
        <taxon>Eumalacostraca</taxon>
        <taxon>Eucarida</taxon>
        <taxon>Decapoda</taxon>
        <taxon>Pleocyemata</taxon>
        <taxon>Brachyura</taxon>
        <taxon>Eubrachyura</taxon>
        <taxon>Portunoidea</taxon>
        <taxon>Portunidae</taxon>
        <taxon>Portuninae</taxon>
        <taxon>Portunus</taxon>
    </lineage>
</organism>
<comment type="caution">
    <text evidence="1">The sequence shown here is derived from an EMBL/GenBank/DDBJ whole genome shotgun (WGS) entry which is preliminary data.</text>
</comment>
<evidence type="ECO:0000313" key="1">
    <source>
        <dbReference type="EMBL" id="MPC70048.1"/>
    </source>
</evidence>
<reference evidence="1 2" key="1">
    <citation type="submission" date="2019-05" db="EMBL/GenBank/DDBJ databases">
        <title>Another draft genome of Portunus trituberculatus and its Hox gene families provides insights of decapod evolution.</title>
        <authorList>
            <person name="Jeong J.-H."/>
            <person name="Song I."/>
            <person name="Kim S."/>
            <person name="Choi T."/>
            <person name="Kim D."/>
            <person name="Ryu S."/>
            <person name="Kim W."/>
        </authorList>
    </citation>
    <scope>NUCLEOTIDE SEQUENCE [LARGE SCALE GENOMIC DNA]</scope>
    <source>
        <tissue evidence="1">Muscle</tissue>
    </source>
</reference>
<keyword evidence="2" id="KW-1185">Reference proteome</keyword>
<dbReference type="EMBL" id="VSRR010030444">
    <property type="protein sequence ID" value="MPC70048.1"/>
    <property type="molecule type" value="Genomic_DNA"/>
</dbReference>
<dbReference type="AlphaFoldDB" id="A0A5B7HMU1"/>